<keyword evidence="3" id="KW-1185">Reference proteome</keyword>
<feature type="region of interest" description="Disordered" evidence="1">
    <location>
        <begin position="130"/>
        <end position="169"/>
    </location>
</feature>
<reference evidence="2 3" key="1">
    <citation type="submission" date="2018-06" db="EMBL/GenBank/DDBJ databases">
        <title>Genomic Encyclopedia of Archaeal and Bacterial Type Strains, Phase II (KMG-II): from individual species to whole genera.</title>
        <authorList>
            <person name="Goeker M."/>
        </authorList>
    </citation>
    <scope>NUCLEOTIDE SEQUENCE [LARGE SCALE GENOMIC DNA]</scope>
    <source>
        <strain evidence="2 3">DSM 22011</strain>
    </source>
</reference>
<accession>A0A327Z171</accession>
<dbReference type="AlphaFoldDB" id="A0A327Z171"/>
<evidence type="ECO:0000313" key="2">
    <source>
        <dbReference type="EMBL" id="RAK23979.1"/>
    </source>
</evidence>
<feature type="region of interest" description="Disordered" evidence="1">
    <location>
        <begin position="30"/>
        <end position="56"/>
    </location>
</feature>
<sequence>MKSHTVRAAPDSGVSAAGRTDQCRMIVSLGRSSATRRSERSSLATGVVRNPRDAQPCDNRLRDRLAGSAVAASVGVCLAHTGEEPRRRMLTHRHSVARHVIGGDLGHADRRMVRARHRHMPMIARRRRPDREFTRRTPRDGQCAPMISSRFGSEPQEPPRPAVRRRAKQPMIFRRVPAREAVSASAMPVCAFDFPNPKSYTDKFRDTSDRPDHRHLTVEADGGLDGRQGP</sequence>
<organism evidence="2 3">
    <name type="scientific">Salipiger aestuarii</name>
    <dbReference type="NCBI Taxonomy" id="568098"/>
    <lineage>
        <taxon>Bacteria</taxon>
        <taxon>Pseudomonadati</taxon>
        <taxon>Pseudomonadota</taxon>
        <taxon>Alphaproteobacteria</taxon>
        <taxon>Rhodobacterales</taxon>
        <taxon>Roseobacteraceae</taxon>
        <taxon>Salipiger</taxon>
    </lineage>
</organism>
<protein>
    <submittedName>
        <fullName evidence="2">Uncharacterized protein</fullName>
    </submittedName>
</protein>
<evidence type="ECO:0000313" key="3">
    <source>
        <dbReference type="Proteomes" id="UP000249165"/>
    </source>
</evidence>
<feature type="compositionally biased region" description="Basic and acidic residues" evidence="1">
    <location>
        <begin position="130"/>
        <end position="139"/>
    </location>
</feature>
<gene>
    <name evidence="2" type="ORF">ATI53_100186</name>
</gene>
<feature type="compositionally biased region" description="Basic and acidic residues" evidence="1">
    <location>
        <begin position="200"/>
        <end position="218"/>
    </location>
</feature>
<dbReference type="Proteomes" id="UP000249165">
    <property type="component" value="Unassembled WGS sequence"/>
</dbReference>
<name>A0A327Z171_9RHOB</name>
<evidence type="ECO:0000256" key="1">
    <source>
        <dbReference type="SAM" id="MobiDB-lite"/>
    </source>
</evidence>
<feature type="region of interest" description="Disordered" evidence="1">
    <location>
        <begin position="192"/>
        <end position="230"/>
    </location>
</feature>
<comment type="caution">
    <text evidence="2">The sequence shown here is derived from an EMBL/GenBank/DDBJ whole genome shotgun (WGS) entry which is preliminary data.</text>
</comment>
<proteinExistence type="predicted"/>
<dbReference type="EMBL" id="QLMG01000001">
    <property type="protein sequence ID" value="RAK23979.1"/>
    <property type="molecule type" value="Genomic_DNA"/>
</dbReference>